<feature type="domain" description="TPPC8 first Ig-like" evidence="1">
    <location>
        <begin position="720"/>
        <end position="860"/>
    </location>
</feature>
<sequence length="1372" mass="151889">MAPTIPTSLSPHIVVLTSPDLEHILKQASLPSLPHILQSFSPLPQVTTRTTSLSSIPHTSFALRFSEITQVEEACREDEDDRAGRMVDWMSERIGRRCAGWVEGVERDENSGGGSSSSSTRDAVRTPWWDELRRCVEGDYVPSRVEGWNHPMAVILAVSTSSPNPLQAITALHARNNHFPPWVDTNYLKYTLIIHTQDSPLSDEEATALYNAIKKQYGLHSYLLSLALPSPPPAPVPVPALLPRLPAHPETDSTNPLSPNVPLAGGSENVNVNSATVLNTLCMAENDIQQTARFAREFVVMSLVPWMEKCVLEWNENFSSTRRLPSRLFSSTRRLFGSPSTTPVALTPSGTPPTRTVTLPPMNGGAGGFGSVLPGGAGGNWTGGGGPPSQQRRLAEFATILGDFKLAVMVWEALRKESKGGSDILPLLLSPSPLLKQHAHASLISIHPSMTMMDLPPAAQLRAMVYAVRWEAGIKTQDLVREDVEGERWLVWAASNAEEAPSALLLAQAALLSSRKPAWRRAALWYTLAANRLEKCGIKPLTMYFLKKARELYTSQPAKELSPSFWQSEGKSSSDAEGLEDIISGLEHPLGRLLYTTGDLSGAVKLFLGLLRGSATFSTLNTLSLIADGTPRTAGSDKLYLDDFRVAFSYWKSTDPKSLASTPLELPIKLCVGKQSRPRYPGDTLSAETDMWTERQEDWSSFWKEQGGKEGVDVGGRMSVDELFWVDLTLHNPLDAEITLSDLTLFVEEVSSPPSSTSSTSSSPKPAAFVQIETLKEVLIRPKETTTLPISMKSSKPSTLCITHALYTFLGLLPIKESLSYKGARLHSTPIQRRSRTYAPDVKMQVEVVPNDWRLSVSFVEDERLVMMQGEMRNMRLWVSNNGIRDVGEVWMVVGREDEVWIGEDEGDEVGLEPSTTHMEVIKSSNTLKTSPPRRIPLGGSNLRPGEGREVPIIFHAENLGEHDLCLLFVFREDQTGQFHSTRLLRSYEVQELCETTIKSTPSQSPDHAYAVDMDITNSSTTTSINIVDVVSLSAQWSCRALFDRHSDVLTPSQSSRLVFAANPWLKGQGCQETSEFVYTKLGNFLRGGVPDHSLPPPIDLVCCHIAKNSKRSSASGAAFKDLTEMSRRNYASRHLVQNHPSIPLHFHANTFPLYHPSAVDFMIFWEDTSQNRFGHINVRGITLGAGHAALDGLIDESESAKYKRSMYAETRKENLEIVESVRNSEWNAEMNPLVLSVKDGQSKEHNFASGACQIPVEFMIRNHSLSLPARYTLKLQPDSSSRPPRDFQPPSYSGRLTFRGTIHPSQHILVYPKLWVSRPGIYSLSGWSLKTEISTQINPALDLISSTRRYIQESEPNDPTYMLVCNAKVSQ</sequence>
<dbReference type="Pfam" id="PF24545">
    <property type="entry name" value="Ig_TPPC8_1st"/>
    <property type="match status" value="1"/>
</dbReference>
<organism evidence="2 3">
    <name type="scientific">Crepidotus variabilis</name>
    <dbReference type="NCBI Taxonomy" id="179855"/>
    <lineage>
        <taxon>Eukaryota</taxon>
        <taxon>Fungi</taxon>
        <taxon>Dikarya</taxon>
        <taxon>Basidiomycota</taxon>
        <taxon>Agaricomycotina</taxon>
        <taxon>Agaricomycetes</taxon>
        <taxon>Agaricomycetidae</taxon>
        <taxon>Agaricales</taxon>
        <taxon>Agaricineae</taxon>
        <taxon>Crepidotaceae</taxon>
        <taxon>Crepidotus</taxon>
    </lineage>
</organism>
<dbReference type="PANTHER" id="PTHR12975:SF6">
    <property type="entry name" value="TRAFFICKING PROTEIN PARTICLE COMPLEX SUBUNIT 8"/>
    <property type="match status" value="1"/>
</dbReference>
<accession>A0A9P6EF97</accession>
<dbReference type="InterPro" id="IPR024420">
    <property type="entry name" value="TRAPP_III_complex_Trs85"/>
</dbReference>
<dbReference type="Pfam" id="PF12739">
    <property type="entry name" value="TRAPPC-Trs85"/>
    <property type="match status" value="1"/>
</dbReference>
<name>A0A9P6EF97_9AGAR</name>
<evidence type="ECO:0000259" key="1">
    <source>
        <dbReference type="Pfam" id="PF24545"/>
    </source>
</evidence>
<evidence type="ECO:0000313" key="3">
    <source>
        <dbReference type="Proteomes" id="UP000807306"/>
    </source>
</evidence>
<proteinExistence type="predicted"/>
<gene>
    <name evidence="2" type="ORF">CPB83DRAFT_907411</name>
</gene>
<dbReference type="EMBL" id="MU157858">
    <property type="protein sequence ID" value="KAF9527818.1"/>
    <property type="molecule type" value="Genomic_DNA"/>
</dbReference>
<evidence type="ECO:0000313" key="2">
    <source>
        <dbReference type="EMBL" id="KAF9527818.1"/>
    </source>
</evidence>
<protein>
    <submittedName>
        <fullName evidence="2">ER-golgi trafficking TRAPP I complex 85 kDa subunit-domain-containing protein</fullName>
    </submittedName>
</protein>
<dbReference type="Proteomes" id="UP000807306">
    <property type="component" value="Unassembled WGS sequence"/>
</dbReference>
<dbReference type="GO" id="GO:1990072">
    <property type="term" value="C:TRAPPIII protein complex"/>
    <property type="evidence" value="ECO:0007669"/>
    <property type="project" value="TreeGrafter"/>
</dbReference>
<dbReference type="InterPro" id="IPR058541">
    <property type="entry name" value="Ig_TPPC8_1st"/>
</dbReference>
<keyword evidence="3" id="KW-1185">Reference proteome</keyword>
<reference evidence="2" key="1">
    <citation type="submission" date="2020-11" db="EMBL/GenBank/DDBJ databases">
        <authorList>
            <consortium name="DOE Joint Genome Institute"/>
            <person name="Ahrendt S."/>
            <person name="Riley R."/>
            <person name="Andreopoulos W."/>
            <person name="Labutti K."/>
            <person name="Pangilinan J."/>
            <person name="Ruiz-Duenas F.J."/>
            <person name="Barrasa J.M."/>
            <person name="Sanchez-Garcia M."/>
            <person name="Camarero S."/>
            <person name="Miyauchi S."/>
            <person name="Serrano A."/>
            <person name="Linde D."/>
            <person name="Babiker R."/>
            <person name="Drula E."/>
            <person name="Ayuso-Fernandez I."/>
            <person name="Pacheco R."/>
            <person name="Padilla G."/>
            <person name="Ferreira P."/>
            <person name="Barriuso J."/>
            <person name="Kellner H."/>
            <person name="Castanera R."/>
            <person name="Alfaro M."/>
            <person name="Ramirez L."/>
            <person name="Pisabarro A.G."/>
            <person name="Kuo A."/>
            <person name="Tritt A."/>
            <person name="Lipzen A."/>
            <person name="He G."/>
            <person name="Yan M."/>
            <person name="Ng V."/>
            <person name="Cullen D."/>
            <person name="Martin F."/>
            <person name="Rosso M.-N."/>
            <person name="Henrissat B."/>
            <person name="Hibbett D."/>
            <person name="Martinez A.T."/>
            <person name="Grigoriev I.V."/>
        </authorList>
    </citation>
    <scope>NUCLEOTIDE SEQUENCE</scope>
    <source>
        <strain evidence="2">CBS 506.95</strain>
    </source>
</reference>
<dbReference type="PANTHER" id="PTHR12975">
    <property type="entry name" value="TRANSPORT PROTEIN TRAPP"/>
    <property type="match status" value="1"/>
</dbReference>
<comment type="caution">
    <text evidence="2">The sequence shown here is derived from an EMBL/GenBank/DDBJ whole genome shotgun (WGS) entry which is preliminary data.</text>
</comment>
<dbReference type="OrthoDB" id="203724at2759"/>